<evidence type="ECO:0000259" key="1">
    <source>
        <dbReference type="PROSITE" id="PS50994"/>
    </source>
</evidence>
<organism evidence="2 5">
    <name type="scientific">Brenneria izbisi</name>
    <dbReference type="NCBI Taxonomy" id="2939450"/>
    <lineage>
        <taxon>Bacteria</taxon>
        <taxon>Pseudomonadati</taxon>
        <taxon>Pseudomonadota</taxon>
        <taxon>Gammaproteobacteria</taxon>
        <taxon>Enterobacterales</taxon>
        <taxon>Pectobacteriaceae</taxon>
        <taxon>Brenneria</taxon>
    </lineage>
</organism>
<dbReference type="Proteomes" id="UP001165568">
    <property type="component" value="Unassembled WGS sequence"/>
</dbReference>
<proteinExistence type="predicted"/>
<reference evidence="2" key="1">
    <citation type="submission" date="2022-04" db="EMBL/GenBank/DDBJ databases">
        <title>Brenneria sp. isolated from walnut trees in Serbia.</title>
        <authorList>
            <person name="Gasic K."/>
            <person name="Zlatkovic N."/>
            <person name="Kuzmanovic N."/>
        </authorList>
    </citation>
    <scope>NUCLEOTIDE SEQUENCE</scope>
    <source>
        <strain evidence="3">KBI 423</strain>
        <strain evidence="2">KBI 447</strain>
    </source>
</reference>
<dbReference type="Proteomes" id="UP001165569">
    <property type="component" value="Unassembled WGS sequence"/>
</dbReference>
<keyword evidence="4" id="KW-1185">Reference proteome</keyword>
<dbReference type="EMBL" id="JAMPJT010000005">
    <property type="protein sequence ID" value="MCV9878835.1"/>
    <property type="molecule type" value="Genomic_DNA"/>
</dbReference>
<evidence type="ECO:0000313" key="5">
    <source>
        <dbReference type="Proteomes" id="UP001165569"/>
    </source>
</evidence>
<dbReference type="PANTHER" id="PTHR35004">
    <property type="entry name" value="TRANSPOSASE RV3428C-RELATED"/>
    <property type="match status" value="1"/>
</dbReference>
<evidence type="ECO:0000313" key="2">
    <source>
        <dbReference type="EMBL" id="MCV9878835.1"/>
    </source>
</evidence>
<dbReference type="GO" id="GO:0003676">
    <property type="term" value="F:nucleic acid binding"/>
    <property type="evidence" value="ECO:0007669"/>
    <property type="project" value="InterPro"/>
</dbReference>
<dbReference type="Gene3D" id="3.30.420.10">
    <property type="entry name" value="Ribonuclease H-like superfamily/Ribonuclease H"/>
    <property type="match status" value="1"/>
</dbReference>
<dbReference type="PANTHER" id="PTHR35004:SF7">
    <property type="entry name" value="INTEGRASE PROTEIN"/>
    <property type="match status" value="1"/>
</dbReference>
<evidence type="ECO:0000313" key="3">
    <source>
        <dbReference type="EMBL" id="MCV9882500.1"/>
    </source>
</evidence>
<name>A0AA41XXG0_9GAMM</name>
<dbReference type="RefSeq" id="WP_264090180.1">
    <property type="nucleotide sequence ID" value="NZ_JAMPJT010000005.1"/>
</dbReference>
<dbReference type="InterPro" id="IPR012337">
    <property type="entry name" value="RNaseH-like_sf"/>
</dbReference>
<sequence length="589" mass="64387">MSAALTERLVTIARAARQAGHGKRGAIYDAACTELGLSRATLLRKIKAVTVTDKRKKRADAGQSALTRDEAAIISATLMEATRKNGKRLYSIADAVETLRANDMIAAGRMVEETGEFLPLSETAISRALRNYGLHPDQLSQPAPVTELASLHPNHVWQIDASLCTLYYLSNGRKGLQMMDSARFYKNKPANLARIASDRVWSYEITDHASGWIYVEYVMGAESGENLCSVLINAMQERGEADVLHGVPKLLYLDPGSANTAGMTKNLCRALGIELMAHKAHAARATGSVEKARDIIERKLEPGLKFQPVHSLQELNALAQKWRAHFNATAIHSRHAKPRTDVWLKITAEQLIKAPSVEVCRELAVAMPEERKVTPKLRVSFRGIEYDVSTVPGVMVGEKLSITRNPWRVDAAQVVLTGEDGHDMFFLVDEVVKNELGFADSAAVIGERYKAQPDTPAQTAAKQIEQWVTGADNATDAAAARKAKALPFGGKLDPYKHIDDATLPAFMPRRGTASAVRGPQVEQRPLTHVEAAKALREQFAARSQTWTAAHYRQLSALYPDGIQAEQLDKAADALLTPVSGNVINIVNGN</sequence>
<evidence type="ECO:0000313" key="4">
    <source>
        <dbReference type="Proteomes" id="UP001165568"/>
    </source>
</evidence>
<dbReference type="GO" id="GO:0015074">
    <property type="term" value="P:DNA integration"/>
    <property type="evidence" value="ECO:0007669"/>
    <property type="project" value="InterPro"/>
</dbReference>
<comment type="caution">
    <text evidence="2">The sequence shown here is derived from an EMBL/GenBank/DDBJ whole genome shotgun (WGS) entry which is preliminary data.</text>
</comment>
<dbReference type="InterPro" id="IPR036397">
    <property type="entry name" value="RNaseH_sf"/>
</dbReference>
<protein>
    <submittedName>
        <fullName evidence="2">DDE-type integrase/transposase/recombinase</fullName>
    </submittedName>
</protein>
<dbReference type="InterPro" id="IPR001584">
    <property type="entry name" value="Integrase_cat-core"/>
</dbReference>
<gene>
    <name evidence="2" type="ORF">NC803_08235</name>
    <name evidence="3" type="ORF">NC856_09460</name>
</gene>
<accession>A0AA41XXG0</accession>
<dbReference type="SUPFAM" id="SSF53098">
    <property type="entry name" value="Ribonuclease H-like"/>
    <property type="match status" value="1"/>
</dbReference>
<dbReference type="PROSITE" id="PS50994">
    <property type="entry name" value="INTEGRASE"/>
    <property type="match status" value="1"/>
</dbReference>
<feature type="domain" description="Integrase catalytic" evidence="1">
    <location>
        <begin position="149"/>
        <end position="347"/>
    </location>
</feature>
<dbReference type="AlphaFoldDB" id="A0AA41XXG0"/>
<dbReference type="EMBL" id="JAMPJU010000005">
    <property type="protein sequence ID" value="MCV9882500.1"/>
    <property type="molecule type" value="Genomic_DNA"/>
</dbReference>